<dbReference type="PROSITE" id="PS01276">
    <property type="entry name" value="PEPTIDASE_U32"/>
    <property type="match status" value="1"/>
</dbReference>
<dbReference type="PANTHER" id="PTHR30217">
    <property type="entry name" value="PEPTIDASE U32 FAMILY"/>
    <property type="match status" value="1"/>
</dbReference>
<comment type="caution">
    <text evidence="5">The sequence shown here is derived from an EMBL/GenBank/DDBJ whole genome shotgun (WGS) entry which is preliminary data.</text>
</comment>
<name>A0A9D9HJK8_9BACT</name>
<protein>
    <submittedName>
        <fullName evidence="5">U32 family peptidase</fullName>
    </submittedName>
</protein>
<keyword evidence="1" id="KW-0645">Protease</keyword>
<evidence type="ECO:0000256" key="2">
    <source>
        <dbReference type="ARBA" id="ARBA00022801"/>
    </source>
</evidence>
<evidence type="ECO:0000256" key="3">
    <source>
        <dbReference type="ARBA" id="ARBA00038374"/>
    </source>
</evidence>
<comment type="similarity">
    <text evidence="3">Belongs to the peptidase U32 family.</text>
</comment>
<gene>
    <name evidence="5" type="ORF">IAC08_01290</name>
</gene>
<accession>A0A9D9HJK8</accession>
<reference evidence="5" key="2">
    <citation type="journal article" date="2021" name="PeerJ">
        <title>Extensive microbial diversity within the chicken gut microbiome revealed by metagenomics and culture.</title>
        <authorList>
            <person name="Gilroy R."/>
            <person name="Ravi A."/>
            <person name="Getino M."/>
            <person name="Pursley I."/>
            <person name="Horton D.L."/>
            <person name="Alikhan N.F."/>
            <person name="Baker D."/>
            <person name="Gharbi K."/>
            <person name="Hall N."/>
            <person name="Watson M."/>
            <person name="Adriaenssens E.M."/>
            <person name="Foster-Nyarko E."/>
            <person name="Jarju S."/>
            <person name="Secka A."/>
            <person name="Antonio M."/>
            <person name="Oren A."/>
            <person name="Chaudhuri R.R."/>
            <person name="La Ragione R."/>
            <person name="Hildebrand F."/>
            <person name="Pallen M.J."/>
        </authorList>
    </citation>
    <scope>NUCLEOTIDE SEQUENCE</scope>
    <source>
        <strain evidence="5">B1-3475</strain>
    </source>
</reference>
<evidence type="ECO:0000313" key="6">
    <source>
        <dbReference type="Proteomes" id="UP000823617"/>
    </source>
</evidence>
<evidence type="ECO:0000313" key="5">
    <source>
        <dbReference type="EMBL" id="MBO8455023.1"/>
    </source>
</evidence>
<evidence type="ECO:0000256" key="1">
    <source>
        <dbReference type="ARBA" id="ARBA00022670"/>
    </source>
</evidence>
<keyword evidence="2" id="KW-0378">Hydrolase</keyword>
<dbReference type="Pfam" id="PF01136">
    <property type="entry name" value="Peptidase_U32"/>
    <property type="match status" value="1"/>
</dbReference>
<dbReference type="GO" id="GO:0008233">
    <property type="term" value="F:peptidase activity"/>
    <property type="evidence" value="ECO:0007669"/>
    <property type="project" value="UniProtKB-KW"/>
</dbReference>
<dbReference type="InterPro" id="IPR051454">
    <property type="entry name" value="RNA/ubiquinone_mod_enzymes"/>
</dbReference>
<dbReference type="AlphaFoldDB" id="A0A9D9HJK8"/>
<dbReference type="Proteomes" id="UP000823617">
    <property type="component" value="Unassembled WGS sequence"/>
</dbReference>
<evidence type="ECO:0000256" key="4">
    <source>
        <dbReference type="SAM" id="MobiDB-lite"/>
    </source>
</evidence>
<dbReference type="EMBL" id="JADIMK010000010">
    <property type="protein sequence ID" value="MBO8455023.1"/>
    <property type="molecule type" value="Genomic_DNA"/>
</dbReference>
<sequence>MTRKELEIMAPAGNFECLQAAIQGGADSVYFGVEKLNMRSHSANNFKMSDLKEICSICRSHGVKSYLTLNIVLYNEDLEDMRHTLDAAKEAGITAVIASDMAAIMYARQIGVEVHISTQLSISNLEALRFYSQFADVIVLARELNLHQVKEIKEGIIRDGIKGPSGRLVEIEMFAHGALCMAISGKCYLSLHEYGASANRGSCYQICRRGYEVTDLETGNQLVVDNKYIMSPKDLCTIEFMDKIIDAGVTVFKIEGRARSAEYVKKTASCYRRAADAVCDGTYTPELAARLKEELSEVFNRGFWDGYYQGARLGQWSEVYGSKATRRKIYSGKVTNWFGKIGVVEILVESASLHKGDRILIMGPSTGVIEMTVPEIRVDLKQADSAGKGTYCSVPVSPELLEGCEGKLRRSDKVYIWSEEPQAKEPKTESPNAKADTGAQE</sequence>
<reference evidence="5" key="1">
    <citation type="submission" date="2020-10" db="EMBL/GenBank/DDBJ databases">
        <authorList>
            <person name="Gilroy R."/>
        </authorList>
    </citation>
    <scope>NUCLEOTIDE SEQUENCE</scope>
    <source>
        <strain evidence="5">B1-3475</strain>
    </source>
</reference>
<proteinExistence type="inferred from homology"/>
<dbReference type="GO" id="GO:0006508">
    <property type="term" value="P:proteolysis"/>
    <property type="evidence" value="ECO:0007669"/>
    <property type="project" value="UniProtKB-KW"/>
</dbReference>
<organism evidence="5 6">
    <name type="scientific">Candidatus Cryptobacteroides intestinigallinarum</name>
    <dbReference type="NCBI Taxonomy" id="2840767"/>
    <lineage>
        <taxon>Bacteria</taxon>
        <taxon>Pseudomonadati</taxon>
        <taxon>Bacteroidota</taxon>
        <taxon>Bacteroidia</taxon>
        <taxon>Bacteroidales</taxon>
        <taxon>Candidatus Cryptobacteroides</taxon>
    </lineage>
</organism>
<dbReference type="InterPro" id="IPR001539">
    <property type="entry name" value="Peptidase_U32"/>
</dbReference>
<dbReference type="PANTHER" id="PTHR30217:SF6">
    <property type="entry name" value="TRNA HYDROXYLATION PROTEIN P"/>
    <property type="match status" value="1"/>
</dbReference>
<feature type="region of interest" description="Disordered" evidence="4">
    <location>
        <begin position="418"/>
        <end position="441"/>
    </location>
</feature>